<dbReference type="GO" id="GO:0005886">
    <property type="term" value="C:plasma membrane"/>
    <property type="evidence" value="ECO:0007669"/>
    <property type="project" value="UniProtKB-SubCell"/>
</dbReference>
<dbReference type="PANTHER" id="PTHR30086">
    <property type="entry name" value="ARGININE EXPORTER PROTEIN ARGO"/>
    <property type="match status" value="1"/>
</dbReference>
<name>R9PF17_AGAAL</name>
<keyword evidence="8" id="KW-1185">Reference proteome</keyword>
<accession>R9PF17</accession>
<protein>
    <submittedName>
        <fullName evidence="7">Putative threonine efflux protein</fullName>
    </submittedName>
</protein>
<keyword evidence="4 6" id="KW-1133">Transmembrane helix</keyword>
<dbReference type="PANTHER" id="PTHR30086:SF20">
    <property type="entry name" value="ARGININE EXPORTER PROTEIN ARGO-RELATED"/>
    <property type="match status" value="1"/>
</dbReference>
<organism evidence="7 8">
    <name type="scientific">Agarivorans albus MKT 106</name>
    <dbReference type="NCBI Taxonomy" id="1331007"/>
    <lineage>
        <taxon>Bacteria</taxon>
        <taxon>Pseudomonadati</taxon>
        <taxon>Pseudomonadota</taxon>
        <taxon>Gammaproteobacteria</taxon>
        <taxon>Alteromonadales</taxon>
        <taxon>Alteromonadaceae</taxon>
        <taxon>Agarivorans</taxon>
    </lineage>
</organism>
<evidence type="ECO:0000256" key="4">
    <source>
        <dbReference type="ARBA" id="ARBA00022989"/>
    </source>
</evidence>
<comment type="subcellular location">
    <subcellularLocation>
        <location evidence="1">Cell membrane</location>
        <topology evidence="1">Multi-pass membrane protein</topology>
    </subcellularLocation>
</comment>
<dbReference type="GO" id="GO:0033228">
    <property type="term" value="P:cysteine export across plasma membrane"/>
    <property type="evidence" value="ECO:0007669"/>
    <property type="project" value="TreeGrafter"/>
</dbReference>
<dbReference type="STRING" id="1331007.AALB_0054"/>
<evidence type="ECO:0000256" key="1">
    <source>
        <dbReference type="ARBA" id="ARBA00004651"/>
    </source>
</evidence>
<evidence type="ECO:0000256" key="6">
    <source>
        <dbReference type="SAM" id="Phobius"/>
    </source>
</evidence>
<comment type="caution">
    <text evidence="7">The sequence shown here is derived from an EMBL/GenBank/DDBJ whole genome shotgun (WGS) entry which is preliminary data.</text>
</comment>
<dbReference type="Pfam" id="PF01810">
    <property type="entry name" value="LysE"/>
    <property type="match status" value="1"/>
</dbReference>
<dbReference type="InterPro" id="IPR001123">
    <property type="entry name" value="LeuE-type"/>
</dbReference>
<feature type="transmembrane region" description="Helical" evidence="6">
    <location>
        <begin position="74"/>
        <end position="91"/>
    </location>
</feature>
<evidence type="ECO:0000313" key="8">
    <source>
        <dbReference type="Proteomes" id="UP000014461"/>
    </source>
</evidence>
<gene>
    <name evidence="7" type="ORF">AALB_0054</name>
</gene>
<dbReference type="OrthoDB" id="9812084at2"/>
<feature type="transmembrane region" description="Helical" evidence="6">
    <location>
        <begin position="39"/>
        <end position="62"/>
    </location>
</feature>
<feature type="transmembrane region" description="Helical" evidence="6">
    <location>
        <begin position="179"/>
        <end position="197"/>
    </location>
</feature>
<evidence type="ECO:0000256" key="3">
    <source>
        <dbReference type="ARBA" id="ARBA00022692"/>
    </source>
</evidence>
<dbReference type="EMBL" id="BARX01000001">
    <property type="protein sequence ID" value="GAC99973.1"/>
    <property type="molecule type" value="Genomic_DNA"/>
</dbReference>
<feature type="transmembrane region" description="Helical" evidence="6">
    <location>
        <begin position="138"/>
        <end position="167"/>
    </location>
</feature>
<evidence type="ECO:0000313" key="7">
    <source>
        <dbReference type="EMBL" id="GAC99973.1"/>
    </source>
</evidence>
<keyword evidence="5 6" id="KW-0472">Membrane</keyword>
<dbReference type="GO" id="GO:0015171">
    <property type="term" value="F:amino acid transmembrane transporter activity"/>
    <property type="evidence" value="ECO:0007669"/>
    <property type="project" value="TreeGrafter"/>
</dbReference>
<dbReference type="RefSeq" id="WP_016399742.1">
    <property type="nucleotide sequence ID" value="NZ_BARX01000001.1"/>
</dbReference>
<dbReference type="Proteomes" id="UP000014461">
    <property type="component" value="Unassembled WGS sequence"/>
</dbReference>
<proteinExistence type="predicted"/>
<evidence type="ECO:0000256" key="5">
    <source>
        <dbReference type="ARBA" id="ARBA00023136"/>
    </source>
</evidence>
<keyword evidence="3 6" id="KW-0812">Transmembrane</keyword>
<keyword evidence="2" id="KW-1003">Cell membrane</keyword>
<evidence type="ECO:0000256" key="2">
    <source>
        <dbReference type="ARBA" id="ARBA00022475"/>
    </source>
</evidence>
<reference evidence="7" key="1">
    <citation type="journal article" date="2013" name="Genome Announc.">
        <title>Draft Genome Sequence of Agarivorans albus Strain MKT 106T, an Agarolytic Marine Bacterium.</title>
        <authorList>
            <person name="Yasuike M."/>
            <person name="Nakamura Y."/>
            <person name="Kai W."/>
            <person name="Fujiwara A."/>
            <person name="Fukui Y."/>
            <person name="Satomi M."/>
            <person name="Sano M."/>
        </authorList>
    </citation>
    <scope>NUCLEOTIDE SEQUENCE [LARGE SCALE GENOMIC DNA]</scope>
</reference>
<sequence>MSVQIAVAFLLFATSMSITPGAGNLALLGISNRFGFAAALPFIAGTSFGVLIVFAGTSAGLISLLTANPELYSALKYLGAAYLLYIAWGISQHSVAEQDRVEHSAGFGAGALIQVLNPKAWIAAMTVFSQFTDVSGNYLLQVSVIIVAFLVVTTLCTMVWAYFGAALKRLLKSSSQMLIVNRCLGLTLAATVVFMLSQGH</sequence>
<dbReference type="AlphaFoldDB" id="R9PF17"/>